<name>A0A345P7C1_9GAMM</name>
<dbReference type="EMBL" id="CP031222">
    <property type="protein sequence ID" value="AXI03180.1"/>
    <property type="molecule type" value="Genomic_DNA"/>
</dbReference>
<proteinExistence type="predicted"/>
<evidence type="ECO:0008006" key="3">
    <source>
        <dbReference type="Google" id="ProtNLM"/>
    </source>
</evidence>
<sequence>MYKNFQLTPFGKASTEFAVEVKVQRIGNLLLLSFSLYDIQQEVFWPEPSQIMRQDFLWESTCFEAFIGSPNRTEYFEFNLSPSLSWNLYQFKNYRSPKTLPPPHANESGVINVQVIDRTLHIILSLGAMNLAEQEIQLGLAAVIKTEDSLHYLALEHPRREPDFHDSRYWTIKLPPYEEFHDSHGQ</sequence>
<dbReference type="AlphaFoldDB" id="A0A345P7C1"/>
<dbReference type="Proteomes" id="UP000253940">
    <property type="component" value="Chromosome"/>
</dbReference>
<protein>
    <recommendedName>
        <fullName evidence="3">DOMON-like domain-containing protein</fullName>
    </recommendedName>
</protein>
<organism evidence="1 2">
    <name type="scientific">Aquirhabdus parva</name>
    <dbReference type="NCBI Taxonomy" id="2283318"/>
    <lineage>
        <taxon>Bacteria</taxon>
        <taxon>Pseudomonadati</taxon>
        <taxon>Pseudomonadota</taxon>
        <taxon>Gammaproteobacteria</taxon>
        <taxon>Moraxellales</taxon>
        <taxon>Moraxellaceae</taxon>
        <taxon>Aquirhabdus</taxon>
    </lineage>
</organism>
<evidence type="ECO:0000313" key="2">
    <source>
        <dbReference type="Proteomes" id="UP000253940"/>
    </source>
</evidence>
<accession>A0A345P7C1</accession>
<gene>
    <name evidence="1" type="ORF">HYN46_10235</name>
</gene>
<dbReference type="OrthoDB" id="190583at2"/>
<dbReference type="KEGG" id="mbah:HYN46_10235"/>
<dbReference type="RefSeq" id="WP_114899290.1">
    <property type="nucleotide sequence ID" value="NZ_CP031222.1"/>
</dbReference>
<evidence type="ECO:0000313" key="1">
    <source>
        <dbReference type="EMBL" id="AXI03180.1"/>
    </source>
</evidence>
<reference evidence="1 2" key="1">
    <citation type="submission" date="2018-07" db="EMBL/GenBank/DDBJ databases">
        <title>Genome sequencing of Moraxellaceae gen. HYN0046.</title>
        <authorList>
            <person name="Kim M."/>
            <person name="Yi H."/>
        </authorList>
    </citation>
    <scope>NUCLEOTIDE SEQUENCE [LARGE SCALE GENOMIC DNA]</scope>
    <source>
        <strain evidence="1 2">HYN0046</strain>
    </source>
</reference>
<dbReference type="CDD" id="cd09627">
    <property type="entry name" value="DOMON_murB_like"/>
    <property type="match status" value="1"/>
</dbReference>
<keyword evidence="2" id="KW-1185">Reference proteome</keyword>